<accession>A0A167YYB9</accession>
<dbReference type="OrthoDB" id="9809999at2"/>
<dbReference type="EMBL" id="LWBR01000079">
    <property type="protein sequence ID" value="KZN94695.1"/>
    <property type="molecule type" value="Genomic_DNA"/>
</dbReference>
<dbReference type="Pfam" id="PF20446">
    <property type="entry name" value="ABC_N"/>
    <property type="match status" value="1"/>
</dbReference>
<evidence type="ECO:0000313" key="4">
    <source>
        <dbReference type="EMBL" id="KZN94695.1"/>
    </source>
</evidence>
<feature type="domain" description="ATPase of the ABC class C-terminal" evidence="1">
    <location>
        <begin position="166"/>
        <end position="445"/>
    </location>
</feature>
<dbReference type="SUPFAM" id="SSF52540">
    <property type="entry name" value="P-loop containing nucleoside triphosphate hydrolases"/>
    <property type="match status" value="1"/>
</dbReference>
<feature type="domain" description="MRB1590-like C-terminal" evidence="3">
    <location>
        <begin position="468"/>
        <end position="564"/>
    </location>
</feature>
<sequence length="565" mass="63468">MINLAKKLEQIDGKGYKAYKQIQGSYKFPDFELLIDYVQGDPFASPSKIRILIARSKTAFLQKWTNSRQRKIRCEDMIVREVFQAISNLKNNVRGSGKSGLIMIDKPGQKVLERTAVQIGENDITVCLSIGLPAQGRTILGKEAKKIFFQLLPEILRHSVFSVKGKDIESAIQLCDQQMAIRSYMKERGIIAFIANNSILPRASGVSDQPLKGAVPFQSPKEMEVSIPVPHRQEPLKGMAIYKGITLIVGGGYHGKSTLLKALEHGVYDHIEGDGREFVLTDRSACKIRAEDGRSIKKVDISAFINNLPFQKSTKSFSTENASGSTSQAANIMEMLEAGAKTLLIDEDTSATNFMIRDARMQALIHKEHEPITPFIDKVLQLKQDFDVSTILVMGGSGDYFSVADRVIKMDHYKPYDVTHEAKQIACQIKTGRKHEGGEKFGEWKLRIPESGSLNSRKGKKSKIACRLSEIQYGLEKIDLSYVEQLVDESQTRMIGEILSYIERTNLFDRRLTVSQLLDFVENKINQDGLQSFSAHHGHQGELAYVRRFELAAALNRIRALKIRE</sequence>
<dbReference type="InterPro" id="IPR046833">
    <property type="entry name" value="ABC_N"/>
</dbReference>
<evidence type="ECO:0000313" key="5">
    <source>
        <dbReference type="Proteomes" id="UP000076476"/>
    </source>
</evidence>
<dbReference type="InterPro" id="IPR027417">
    <property type="entry name" value="P-loop_NTPase"/>
</dbReference>
<proteinExistence type="predicted"/>
<evidence type="ECO:0000259" key="2">
    <source>
        <dbReference type="Pfam" id="PF20446"/>
    </source>
</evidence>
<comment type="caution">
    <text evidence="4">The sequence shown here is derived from an EMBL/GenBank/DDBJ whole genome shotgun (WGS) entry which is preliminary data.</text>
</comment>
<dbReference type="Pfam" id="PF21117">
    <property type="entry name" value="MRB1590_C"/>
    <property type="match status" value="1"/>
</dbReference>
<dbReference type="PANTHER" id="PTHR38149">
    <property type="entry name" value="ATPASE"/>
    <property type="match status" value="1"/>
</dbReference>
<dbReference type="InterPro" id="IPR019195">
    <property type="entry name" value="ABC_ATPase_put"/>
</dbReference>
<dbReference type="RefSeq" id="WP_063389721.1">
    <property type="nucleotide sequence ID" value="NZ_LWBR01000079.1"/>
</dbReference>
<evidence type="ECO:0000259" key="1">
    <source>
        <dbReference type="Pfam" id="PF09818"/>
    </source>
</evidence>
<gene>
    <name evidence="4" type="ORF">AZI98_18515</name>
</gene>
<dbReference type="Pfam" id="PF09818">
    <property type="entry name" value="ABC_ATPase"/>
    <property type="match status" value="1"/>
</dbReference>
<dbReference type="InterPro" id="IPR049069">
    <property type="entry name" value="MRB1590-like_C"/>
</dbReference>
<dbReference type="Proteomes" id="UP000076476">
    <property type="component" value="Unassembled WGS sequence"/>
</dbReference>
<organism evidence="4 5">
    <name type="scientific">Aeribacillus pallidus</name>
    <dbReference type="NCBI Taxonomy" id="33936"/>
    <lineage>
        <taxon>Bacteria</taxon>
        <taxon>Bacillati</taxon>
        <taxon>Bacillota</taxon>
        <taxon>Bacilli</taxon>
        <taxon>Bacillales</taxon>
        <taxon>Bacillaceae</taxon>
        <taxon>Aeribacillus</taxon>
    </lineage>
</organism>
<name>A0A167YYB9_9BACI</name>
<dbReference type="InterPro" id="IPR046834">
    <property type="entry name" value="ABC_ATPase_C"/>
</dbReference>
<feature type="domain" description="ATPase of the ABC class N-terminal" evidence="2">
    <location>
        <begin position="2"/>
        <end position="161"/>
    </location>
</feature>
<dbReference type="AlphaFoldDB" id="A0A167YYB9"/>
<reference evidence="4 5" key="1">
    <citation type="submission" date="2016-04" db="EMBL/GenBank/DDBJ databases">
        <title>Draft genome sequence of Aeribacillus pallidus 8m3 from petroleum reservoir.</title>
        <authorList>
            <person name="Poltaraus A.B."/>
            <person name="Nazina T.N."/>
            <person name="Tourova T.P."/>
            <person name="Malakho S.M."/>
            <person name="Korshunova A.V."/>
            <person name="Sokolova D.S."/>
        </authorList>
    </citation>
    <scope>NUCLEOTIDE SEQUENCE [LARGE SCALE GENOMIC DNA]</scope>
    <source>
        <strain evidence="4 5">8m3</strain>
    </source>
</reference>
<protein>
    <submittedName>
        <fullName evidence="4">ATPase</fullName>
    </submittedName>
</protein>
<keyword evidence="5" id="KW-1185">Reference proteome</keyword>
<dbReference type="PANTHER" id="PTHR38149:SF1">
    <property type="entry name" value="ATPASE"/>
    <property type="match status" value="1"/>
</dbReference>
<evidence type="ECO:0000259" key="3">
    <source>
        <dbReference type="Pfam" id="PF21117"/>
    </source>
</evidence>